<sequence>MAIGKNKRLSKGKKGIKKRVVDPFTRKEWFDIKAPTTFENRNVGKTLINKSTGLKNAADGLKGRVFEFCLADLQGQEDHAFRKVKLRVDEVQGKNLLTNFHGMDFTSDKLRSLVRKWQSLVEANVTVKTADDYVLRIFCIAFTKRQANQIKKTTYAQSSKLREVRKKMMEIMSREVSNCTLAQLTTKLIPEAIGREIEKATTSIYPLQNVHIRKVKLLKQPKFDLGNLLALHGEGSSEEKGKKVASGFKDVILETV</sequence>
<protein>
    <recommendedName>
        <fullName evidence="6">Small ribosomal subunit protein eS1</fullName>
    </recommendedName>
</protein>
<dbReference type="InterPro" id="IPR001593">
    <property type="entry name" value="Ribosomal_eS1"/>
</dbReference>
<feature type="modified residue" description="N-acetylalanine; partial" evidence="6">
    <location>
        <position position="2"/>
    </location>
</feature>
<keyword evidence="5 6" id="KW-0687">Ribonucleoprotein</keyword>
<evidence type="ECO:0000256" key="1">
    <source>
        <dbReference type="ARBA" id="ARBA00004496"/>
    </source>
</evidence>
<dbReference type="EMBL" id="BSXN01000006">
    <property type="protein sequence ID" value="GME66574.1"/>
    <property type="molecule type" value="Genomic_DNA"/>
</dbReference>
<dbReference type="PANTHER" id="PTHR11830">
    <property type="entry name" value="40S RIBOSOMAL PROTEIN S3A"/>
    <property type="match status" value="1"/>
</dbReference>
<keyword evidence="4 6" id="KW-0007">Acetylation</keyword>
<name>A0A9W6WDK6_CANBO</name>
<dbReference type="InterPro" id="IPR027500">
    <property type="entry name" value="Ribosomal_eS1_euk"/>
</dbReference>
<dbReference type="SMART" id="SM01397">
    <property type="entry name" value="Ribosomal_S3Ae"/>
    <property type="match status" value="1"/>
</dbReference>
<keyword evidence="9" id="KW-1185">Reference proteome</keyword>
<comment type="caution">
    <text evidence="8">The sequence shown here is derived from an EMBL/GenBank/DDBJ whole genome shotgun (WGS) entry which is preliminary data.</text>
</comment>
<comment type="similarity">
    <text evidence="6 7">Belongs to the eukaryotic ribosomal protein eS1 family.</text>
</comment>
<evidence type="ECO:0000256" key="7">
    <source>
        <dbReference type="RuleBase" id="RU000668"/>
    </source>
</evidence>
<evidence type="ECO:0000256" key="4">
    <source>
        <dbReference type="ARBA" id="ARBA00022990"/>
    </source>
</evidence>
<evidence type="ECO:0000256" key="3">
    <source>
        <dbReference type="ARBA" id="ARBA00022980"/>
    </source>
</evidence>
<evidence type="ECO:0000313" key="9">
    <source>
        <dbReference type="Proteomes" id="UP001165120"/>
    </source>
</evidence>
<dbReference type="InterPro" id="IPR018281">
    <property type="entry name" value="Ribosomal_eS1_CS"/>
</dbReference>
<feature type="initiator methionine" description="Removed" evidence="6">
    <location>
        <position position="1"/>
    </location>
</feature>
<accession>A0A9W6WDK6</accession>
<dbReference type="AlphaFoldDB" id="A0A9W6WDK6"/>
<dbReference type="HAMAP" id="MF_03122">
    <property type="entry name" value="Ribosomal_eS1_euk"/>
    <property type="match status" value="1"/>
</dbReference>
<dbReference type="PROSITE" id="PS01191">
    <property type="entry name" value="RIBOSOMAL_S3AE"/>
    <property type="match status" value="1"/>
</dbReference>
<reference evidence="8" key="1">
    <citation type="submission" date="2023-04" db="EMBL/GenBank/DDBJ databases">
        <title>Candida boidinii NBRC 10035.</title>
        <authorList>
            <person name="Ichikawa N."/>
            <person name="Sato H."/>
            <person name="Tonouchi N."/>
        </authorList>
    </citation>
    <scope>NUCLEOTIDE SEQUENCE</scope>
    <source>
        <strain evidence="8">NBRC 10035</strain>
    </source>
</reference>
<evidence type="ECO:0000256" key="2">
    <source>
        <dbReference type="ARBA" id="ARBA00022490"/>
    </source>
</evidence>
<dbReference type="Pfam" id="PF01015">
    <property type="entry name" value="Ribosomal_S3Ae"/>
    <property type="match status" value="1"/>
</dbReference>
<dbReference type="GO" id="GO:0022627">
    <property type="term" value="C:cytosolic small ribosomal subunit"/>
    <property type="evidence" value="ECO:0007669"/>
    <property type="project" value="UniProtKB-UniRule"/>
</dbReference>
<evidence type="ECO:0000313" key="8">
    <source>
        <dbReference type="EMBL" id="GME66574.1"/>
    </source>
</evidence>
<proteinExistence type="inferred from homology"/>
<keyword evidence="3 6" id="KW-0689">Ribosomal protein</keyword>
<dbReference type="GO" id="GO:0003735">
    <property type="term" value="F:structural constituent of ribosome"/>
    <property type="evidence" value="ECO:0007669"/>
    <property type="project" value="UniProtKB-UniRule"/>
</dbReference>
<keyword evidence="2 6" id="KW-0963">Cytoplasm</keyword>
<dbReference type="GO" id="GO:0006412">
    <property type="term" value="P:translation"/>
    <property type="evidence" value="ECO:0007669"/>
    <property type="project" value="UniProtKB-UniRule"/>
</dbReference>
<dbReference type="Proteomes" id="UP001165120">
    <property type="component" value="Unassembled WGS sequence"/>
</dbReference>
<evidence type="ECO:0000256" key="6">
    <source>
        <dbReference type="HAMAP-Rule" id="MF_03122"/>
    </source>
</evidence>
<comment type="subunit">
    <text evidence="6">Component of the small ribosomal subunit. Mature ribosomes consist of a small (40S) and a large (60S) subunit. The 40S subunit contains about 33 different proteins and 1 molecule of RNA (18S). The 60S subunit contains about 49 different proteins and 3 molecules of RNA (25S, 5.8S and 5S).</text>
</comment>
<gene>
    <name evidence="6" type="primary">RPS1</name>
    <name evidence="8" type="ORF">Cboi02_000003900</name>
</gene>
<organism evidence="8 9">
    <name type="scientific">Candida boidinii</name>
    <name type="common">Yeast</name>
    <dbReference type="NCBI Taxonomy" id="5477"/>
    <lineage>
        <taxon>Eukaryota</taxon>
        <taxon>Fungi</taxon>
        <taxon>Dikarya</taxon>
        <taxon>Ascomycota</taxon>
        <taxon>Saccharomycotina</taxon>
        <taxon>Pichiomycetes</taxon>
        <taxon>Pichiales</taxon>
        <taxon>Pichiaceae</taxon>
        <taxon>Ogataea</taxon>
        <taxon>Ogataea/Candida clade</taxon>
    </lineage>
</organism>
<evidence type="ECO:0000256" key="5">
    <source>
        <dbReference type="ARBA" id="ARBA00023274"/>
    </source>
</evidence>
<dbReference type="OrthoDB" id="9834376at2759"/>
<comment type="subcellular location">
    <subcellularLocation>
        <location evidence="1 6">Cytoplasm</location>
    </subcellularLocation>
</comment>